<evidence type="ECO:0000313" key="3">
    <source>
        <dbReference type="EMBL" id="MCD1294589.1"/>
    </source>
</evidence>
<feature type="transmembrane region" description="Helical" evidence="1">
    <location>
        <begin position="220"/>
        <end position="241"/>
    </location>
</feature>
<organism evidence="3 4">
    <name type="scientific">Methanooceanicella nereidis</name>
    <dbReference type="NCBI Taxonomy" id="2052831"/>
    <lineage>
        <taxon>Archaea</taxon>
        <taxon>Methanobacteriati</taxon>
        <taxon>Methanobacteriota</taxon>
        <taxon>Stenosarchaea group</taxon>
        <taxon>Methanomicrobia</taxon>
        <taxon>Methanocellales</taxon>
        <taxon>Methanocellaceae</taxon>
        <taxon>Methanooceanicella</taxon>
    </lineage>
</organism>
<dbReference type="AlphaFoldDB" id="A0AAP2RBR0"/>
<feature type="transmembrane region" description="Helical" evidence="1">
    <location>
        <begin position="261"/>
        <end position="281"/>
    </location>
</feature>
<dbReference type="GO" id="GO:0022857">
    <property type="term" value="F:transmembrane transporter activity"/>
    <property type="evidence" value="ECO:0007669"/>
    <property type="project" value="InterPro"/>
</dbReference>
<dbReference type="Pfam" id="PF07690">
    <property type="entry name" value="MFS_1"/>
    <property type="match status" value="1"/>
</dbReference>
<feature type="transmembrane region" description="Helical" evidence="1">
    <location>
        <begin position="293"/>
        <end position="310"/>
    </location>
</feature>
<proteinExistence type="predicted"/>
<feature type="transmembrane region" description="Helical" evidence="1">
    <location>
        <begin position="378"/>
        <end position="399"/>
    </location>
</feature>
<feature type="transmembrane region" description="Helical" evidence="1">
    <location>
        <begin position="142"/>
        <end position="166"/>
    </location>
</feature>
<dbReference type="CDD" id="cd17478">
    <property type="entry name" value="MFS_FsR"/>
    <property type="match status" value="1"/>
</dbReference>
<keyword evidence="1" id="KW-1133">Transmembrane helix</keyword>
<protein>
    <submittedName>
        <fullName evidence="3">MFS transporter</fullName>
    </submittedName>
</protein>
<feature type="transmembrane region" description="Helical" evidence="1">
    <location>
        <begin position="83"/>
        <end position="102"/>
    </location>
</feature>
<accession>A0AAP2RBR0</accession>
<comment type="caution">
    <text evidence="3">The sequence shown here is derived from an EMBL/GenBank/DDBJ whole genome shotgun (WGS) entry which is preliminary data.</text>
</comment>
<feature type="transmembrane region" description="Helical" evidence="1">
    <location>
        <begin position="49"/>
        <end position="76"/>
    </location>
</feature>
<dbReference type="PANTHER" id="PTHR43129:SF1">
    <property type="entry name" value="FOSMIDOMYCIN RESISTANCE PROTEIN"/>
    <property type="match status" value="1"/>
</dbReference>
<feature type="transmembrane region" description="Helical" evidence="1">
    <location>
        <begin position="349"/>
        <end position="372"/>
    </location>
</feature>
<feature type="transmembrane region" description="Helical" evidence="1">
    <location>
        <begin position="20"/>
        <end position="43"/>
    </location>
</feature>
<dbReference type="PROSITE" id="PS50850">
    <property type="entry name" value="MFS"/>
    <property type="match status" value="1"/>
</dbReference>
<dbReference type="PANTHER" id="PTHR43129">
    <property type="entry name" value="FOSMIDOMYCIN RESISTANCE PROTEIN"/>
    <property type="match status" value="1"/>
</dbReference>
<dbReference type="InterPro" id="IPR011701">
    <property type="entry name" value="MFS"/>
</dbReference>
<evidence type="ECO:0000256" key="1">
    <source>
        <dbReference type="SAM" id="Phobius"/>
    </source>
</evidence>
<keyword evidence="1" id="KW-0472">Membrane</keyword>
<keyword evidence="1" id="KW-0812">Transmembrane</keyword>
<feature type="transmembrane region" description="Helical" evidence="1">
    <location>
        <begin position="172"/>
        <end position="189"/>
    </location>
</feature>
<dbReference type="SUPFAM" id="SSF103473">
    <property type="entry name" value="MFS general substrate transporter"/>
    <property type="match status" value="1"/>
</dbReference>
<dbReference type="RefSeq" id="WP_230741422.1">
    <property type="nucleotide sequence ID" value="NZ_PGCK01000004.1"/>
</dbReference>
<dbReference type="EMBL" id="PGCK01000004">
    <property type="protein sequence ID" value="MCD1294589.1"/>
    <property type="molecule type" value="Genomic_DNA"/>
</dbReference>
<feature type="transmembrane region" description="Helical" evidence="1">
    <location>
        <begin position="108"/>
        <end position="130"/>
    </location>
</feature>
<keyword evidence="4" id="KW-1185">Reference proteome</keyword>
<name>A0AAP2RBR0_9EURY</name>
<reference evidence="3 4" key="1">
    <citation type="submission" date="2017-11" db="EMBL/GenBank/DDBJ databases">
        <title>Isolation and Characterization of Family Methanocellaceae Species from Potential Methane Hydrate Area Offshore Southwestern Taiwan.</title>
        <authorList>
            <person name="Zhang W.-L."/>
            <person name="Chen W.-C."/>
            <person name="Lai M.-C."/>
            <person name="Chen S.-C."/>
        </authorList>
    </citation>
    <scope>NUCLEOTIDE SEQUENCE [LARGE SCALE GENOMIC DNA]</scope>
    <source>
        <strain evidence="3 4">CWC-04</strain>
    </source>
</reference>
<sequence length="419" mass="45017">MSKTSKDDNERSRFDKFRVFLLGLGHFTVDVYANMLPPLLPIFKQLYGLSYAATAGLTSIFSITSTLIQPIFGYLADRYGKKWIAAFGVAWCAVLMCCLGIAPNYASIVVLVALAGLGSSMFHPQASAMVPKVSGDRKGFGVAIFSAGGSIGYSIMPLIAVIIVGMFGIESLVWLMGPGIIVALLMYIYSPDMEEECKDPSKIINLGTLAKSMREVLGPLTTLITVVSLRNWVTIGMITFIPLFYAGRFAGWEVAGYDVTYLAPAITLFLFIFSNAIGGIVGGWASDRYGKKNVLVSSLFASVPFFYLAFNCPDILVWPFMAIAGGLIYASFSPMMLQAQELLPKSQGMAGGLILGFSNGIGGLLVLLTGVISDHSDVYAGVMSLIVILVLTGFMALLLPGDRILKTEVSYPVAGQTPR</sequence>
<evidence type="ECO:0000259" key="2">
    <source>
        <dbReference type="PROSITE" id="PS50850"/>
    </source>
</evidence>
<dbReference type="Proteomes" id="UP001320159">
    <property type="component" value="Unassembled WGS sequence"/>
</dbReference>
<feature type="domain" description="Major facilitator superfamily (MFS) profile" evidence="2">
    <location>
        <begin position="18"/>
        <end position="404"/>
    </location>
</feature>
<feature type="transmembrane region" description="Helical" evidence="1">
    <location>
        <begin position="316"/>
        <end position="337"/>
    </location>
</feature>
<dbReference type="InterPro" id="IPR020846">
    <property type="entry name" value="MFS_dom"/>
</dbReference>
<dbReference type="GO" id="GO:0005886">
    <property type="term" value="C:plasma membrane"/>
    <property type="evidence" value="ECO:0007669"/>
    <property type="project" value="TreeGrafter"/>
</dbReference>
<gene>
    <name evidence="3" type="ORF">CUJ83_06180</name>
</gene>
<dbReference type="InterPro" id="IPR036259">
    <property type="entry name" value="MFS_trans_sf"/>
</dbReference>
<evidence type="ECO:0000313" key="4">
    <source>
        <dbReference type="Proteomes" id="UP001320159"/>
    </source>
</evidence>
<dbReference type="Gene3D" id="1.20.1250.20">
    <property type="entry name" value="MFS general substrate transporter like domains"/>
    <property type="match status" value="2"/>
</dbReference>